<dbReference type="Gene3D" id="3.40.50.300">
    <property type="entry name" value="P-loop containing nucleotide triphosphate hydrolases"/>
    <property type="match status" value="1"/>
</dbReference>
<name>A0A1F6GG37_9PROT</name>
<dbReference type="EC" id="2.3.1.8" evidence="6 12"/>
<dbReference type="Gene3D" id="3.40.1390.20">
    <property type="entry name" value="HprK N-terminal domain-like"/>
    <property type="match status" value="1"/>
</dbReference>
<dbReference type="SUPFAM" id="SSF52540">
    <property type="entry name" value="P-loop containing nucleoside triphosphate hydrolases"/>
    <property type="match status" value="1"/>
</dbReference>
<comment type="function">
    <text evidence="12">Involved in acetate metabolism.</text>
</comment>
<dbReference type="NCBIfam" id="NF004167">
    <property type="entry name" value="PRK05632.1"/>
    <property type="match status" value="1"/>
</dbReference>
<dbReference type="PANTHER" id="PTHR43356:SF3">
    <property type="entry name" value="PHOSPHATE ACETYLTRANSFERASE"/>
    <property type="match status" value="1"/>
</dbReference>
<evidence type="ECO:0000256" key="4">
    <source>
        <dbReference type="ARBA" id="ARBA00009786"/>
    </source>
</evidence>
<accession>A0A1F6GG37</accession>
<sequence>MAGILYITALEAKSGKSLIALGVMELLVRKLDRVCFFKPIINVKPGQVDKDIKLIQEHYNLIIPYDQIYAFTAEEASRLISSGHHEEVLDGILKKYAALAEKFDFVLCMGSDYEGITSAFEFDFNAEIAQNLGAPVLLVAKGHHKTSDQIIDACRMAIESYSAKGCELIALILNRCDMEVSEPCLEKLQAGLSDKIELIFVLPDAPKLAQANMYEVAEHLGAKVLFGESQLTRSVGHYEVAGMQLRNFLPRIMENSLILTPGDRLDIVLGCLASFKSTSMPHPAGIVLTEGIEPDWSLHQLVEGIDNLMPIILTDKETYETANSLARIHTSISPHNPRKIARALGLFEEHVDTEALAERAISFCSKVVTPKMFEFNLIQMAAKHHKHIVLPEGEDERILRAAEILFNRKVADFTLLGDVERIREKMGKLGITMTGVEILDPANSPKFEEYCQIYMQIRAHKNPTLEQTHDIMKDPNYYGTMMVHLGHADGMVSGANHSTAHTIRPAFELIKTKPGFSLVSSVFLMCLADRVLVYGDCAVNPNPNAAQLAEIALSSAETAQAFGIEPRVAMLSYSTGESGQGADVDLVRQAVTIAKEKAPNLLLEGPIQYDAAVDPAVGKQKMPDSKVAGRATVFIFPDLNTGNNTYKAVQRSAGAVAIGPVLQGLNKPVNDLSRGCLIPDVINTIAITCIQAQQNG</sequence>
<comment type="caution">
    <text evidence="15">The sequence shown here is derived from an EMBL/GenBank/DDBJ whole genome shotgun (WGS) entry which is preliminary data.</text>
</comment>
<dbReference type="InterPro" id="IPR042112">
    <property type="entry name" value="P_AcTrfase_dom2"/>
</dbReference>
<evidence type="ECO:0000256" key="7">
    <source>
        <dbReference type="ARBA" id="ARBA00021528"/>
    </source>
</evidence>
<dbReference type="Proteomes" id="UP000178449">
    <property type="component" value="Unassembled WGS sequence"/>
</dbReference>
<protein>
    <recommendedName>
        <fullName evidence="7 12">Phosphate acetyltransferase</fullName>
        <ecNumber evidence="6 12">2.3.1.8</ecNumber>
    </recommendedName>
    <alternativeName>
        <fullName evidence="11 12">Phosphotransacetylase</fullName>
    </alternativeName>
</protein>
<dbReference type="GO" id="GO:0006085">
    <property type="term" value="P:acetyl-CoA biosynthetic process"/>
    <property type="evidence" value="ECO:0007669"/>
    <property type="project" value="UniProtKB-UniPathway"/>
</dbReference>
<keyword evidence="10 12" id="KW-0012">Acyltransferase</keyword>
<dbReference type="AlphaFoldDB" id="A0A1F6GG37"/>
<dbReference type="STRING" id="1817772.A2527_13070"/>
<evidence type="ECO:0000256" key="1">
    <source>
        <dbReference type="ARBA" id="ARBA00004496"/>
    </source>
</evidence>
<feature type="domain" description="DRTGG" evidence="14">
    <location>
        <begin position="215"/>
        <end position="327"/>
    </location>
</feature>
<evidence type="ECO:0000259" key="13">
    <source>
        <dbReference type="Pfam" id="PF01515"/>
    </source>
</evidence>
<evidence type="ECO:0000256" key="11">
    <source>
        <dbReference type="ARBA" id="ARBA00031108"/>
    </source>
</evidence>
<dbReference type="EMBL" id="MFNE01000005">
    <property type="protein sequence ID" value="OGG97081.1"/>
    <property type="molecule type" value="Genomic_DNA"/>
</dbReference>
<dbReference type="Pfam" id="PF07085">
    <property type="entry name" value="DRTGG"/>
    <property type="match status" value="1"/>
</dbReference>
<dbReference type="PANTHER" id="PTHR43356">
    <property type="entry name" value="PHOSPHATE ACETYLTRANSFERASE"/>
    <property type="match status" value="1"/>
</dbReference>
<dbReference type="SUPFAM" id="SSF75138">
    <property type="entry name" value="HprK N-terminal domain-like"/>
    <property type="match status" value="1"/>
</dbReference>
<evidence type="ECO:0000256" key="12">
    <source>
        <dbReference type="PIRNR" id="PIRNR006107"/>
    </source>
</evidence>
<evidence type="ECO:0000259" key="14">
    <source>
        <dbReference type="Pfam" id="PF07085"/>
    </source>
</evidence>
<organism evidence="15 16">
    <name type="scientific">Candidatus Lambdaproteobacteria bacterium RIFOXYD2_FULL_50_16</name>
    <dbReference type="NCBI Taxonomy" id="1817772"/>
    <lineage>
        <taxon>Bacteria</taxon>
        <taxon>Pseudomonadati</taxon>
        <taxon>Pseudomonadota</taxon>
        <taxon>Candidatus Lambdaproteobacteria</taxon>
    </lineage>
</organism>
<dbReference type="Pfam" id="PF01515">
    <property type="entry name" value="PTA_PTB"/>
    <property type="match status" value="1"/>
</dbReference>
<dbReference type="Pfam" id="PF13500">
    <property type="entry name" value="AAA_26"/>
    <property type="match status" value="1"/>
</dbReference>
<comment type="similarity">
    <text evidence="3 12">In the C-terminal section; belongs to the phosphate acetyltransferase and butyryltransferase family.</text>
</comment>
<dbReference type="SUPFAM" id="SSF53659">
    <property type="entry name" value="Isocitrate/Isopropylmalate dehydrogenase-like"/>
    <property type="match status" value="1"/>
</dbReference>
<gene>
    <name evidence="15" type="ORF">A2527_13070</name>
</gene>
<evidence type="ECO:0000256" key="6">
    <source>
        <dbReference type="ARBA" id="ARBA00012707"/>
    </source>
</evidence>
<comment type="subcellular location">
    <subcellularLocation>
        <location evidence="1 12">Cytoplasm</location>
    </subcellularLocation>
</comment>
<proteinExistence type="inferred from homology"/>
<dbReference type="GO" id="GO:0005737">
    <property type="term" value="C:cytoplasm"/>
    <property type="evidence" value="ECO:0007669"/>
    <property type="project" value="UniProtKB-SubCell"/>
</dbReference>
<dbReference type="NCBIfam" id="NF007233">
    <property type="entry name" value="PRK09653.1"/>
    <property type="match status" value="1"/>
</dbReference>
<dbReference type="InterPro" id="IPR050500">
    <property type="entry name" value="Phos_Acetyltrans/Butyryltrans"/>
</dbReference>
<feature type="domain" description="Phosphate acetyl/butaryl transferase" evidence="13">
    <location>
        <begin position="374"/>
        <end position="689"/>
    </location>
</feature>
<dbReference type="FunFam" id="3.40.50.10750:FF:000001">
    <property type="entry name" value="Phosphate acetyltransferase"/>
    <property type="match status" value="1"/>
</dbReference>
<evidence type="ECO:0000256" key="10">
    <source>
        <dbReference type="ARBA" id="ARBA00023315"/>
    </source>
</evidence>
<evidence type="ECO:0000256" key="5">
    <source>
        <dbReference type="ARBA" id="ARBA00011643"/>
    </source>
</evidence>
<dbReference type="CDD" id="cd03109">
    <property type="entry name" value="DTBS"/>
    <property type="match status" value="1"/>
</dbReference>
<dbReference type="InterPro" id="IPR027417">
    <property type="entry name" value="P-loop_NTPase"/>
</dbReference>
<dbReference type="GO" id="GO:0008959">
    <property type="term" value="F:phosphate acetyltransferase activity"/>
    <property type="evidence" value="ECO:0007669"/>
    <property type="project" value="UniProtKB-EC"/>
</dbReference>
<comment type="subunit">
    <text evidence="5">Homohexamer.</text>
</comment>
<evidence type="ECO:0000256" key="3">
    <source>
        <dbReference type="ARBA" id="ARBA00008756"/>
    </source>
</evidence>
<evidence type="ECO:0000313" key="16">
    <source>
        <dbReference type="Proteomes" id="UP000178449"/>
    </source>
</evidence>
<dbReference type="InterPro" id="IPR042113">
    <property type="entry name" value="P_AcTrfase_dom1"/>
</dbReference>
<comment type="catalytic activity">
    <reaction evidence="12">
        <text>acetyl-CoA + phosphate = acetyl phosphate + CoA</text>
        <dbReference type="Rhea" id="RHEA:19521"/>
        <dbReference type="ChEBI" id="CHEBI:22191"/>
        <dbReference type="ChEBI" id="CHEBI:43474"/>
        <dbReference type="ChEBI" id="CHEBI:57287"/>
        <dbReference type="ChEBI" id="CHEBI:57288"/>
        <dbReference type="EC" id="2.3.1.8"/>
    </reaction>
</comment>
<keyword evidence="9 12" id="KW-0808">Transferase</keyword>
<dbReference type="Gene3D" id="3.40.50.10950">
    <property type="match status" value="1"/>
</dbReference>
<evidence type="ECO:0000256" key="9">
    <source>
        <dbReference type="ARBA" id="ARBA00022679"/>
    </source>
</evidence>
<dbReference type="InterPro" id="IPR004614">
    <property type="entry name" value="P_AcTrfase"/>
</dbReference>
<dbReference type="InterPro" id="IPR010766">
    <property type="entry name" value="DRTGG"/>
</dbReference>
<dbReference type="Gene3D" id="3.40.50.10750">
    <property type="entry name" value="Isocitrate/Isopropylmalate dehydrogenase-like"/>
    <property type="match status" value="1"/>
</dbReference>
<comment type="pathway">
    <text evidence="2 12">Metabolic intermediate biosynthesis; acetyl-CoA biosynthesis; acetyl-CoA from acetate: step 2/2.</text>
</comment>
<dbReference type="InterPro" id="IPR002505">
    <property type="entry name" value="PTA_PTB"/>
</dbReference>
<reference evidence="15 16" key="1">
    <citation type="journal article" date="2016" name="Nat. Commun.">
        <title>Thousands of microbial genomes shed light on interconnected biogeochemical processes in an aquifer system.</title>
        <authorList>
            <person name="Anantharaman K."/>
            <person name="Brown C.T."/>
            <person name="Hug L.A."/>
            <person name="Sharon I."/>
            <person name="Castelle C.J."/>
            <person name="Probst A.J."/>
            <person name="Thomas B.C."/>
            <person name="Singh A."/>
            <person name="Wilkins M.J."/>
            <person name="Karaoz U."/>
            <person name="Brodie E.L."/>
            <person name="Williams K.H."/>
            <person name="Hubbard S.S."/>
            <person name="Banfield J.F."/>
        </authorList>
    </citation>
    <scope>NUCLEOTIDE SEQUENCE [LARGE SCALE GENOMIC DNA]</scope>
</reference>
<keyword evidence="8 12" id="KW-0963">Cytoplasm</keyword>
<comment type="domain">
    <text evidence="12">The N-terminal region seems to be important for proper quaternary structure. The C-terminal region contains the substrate-binding site.</text>
</comment>
<dbReference type="UniPathway" id="UPA00340">
    <property type="reaction ID" value="UER00459"/>
</dbReference>
<evidence type="ECO:0000256" key="8">
    <source>
        <dbReference type="ARBA" id="ARBA00022490"/>
    </source>
</evidence>
<evidence type="ECO:0000313" key="15">
    <source>
        <dbReference type="EMBL" id="OGG97081.1"/>
    </source>
</evidence>
<dbReference type="InterPro" id="IPR016475">
    <property type="entry name" value="P-Actrans_bac"/>
</dbReference>
<evidence type="ECO:0000256" key="2">
    <source>
        <dbReference type="ARBA" id="ARBA00004989"/>
    </source>
</evidence>
<dbReference type="PIRSF" id="PIRSF006107">
    <property type="entry name" value="PhpActrans_proteobac"/>
    <property type="match status" value="1"/>
</dbReference>
<dbReference type="NCBIfam" id="TIGR00651">
    <property type="entry name" value="pta"/>
    <property type="match status" value="1"/>
</dbReference>
<dbReference type="InterPro" id="IPR028979">
    <property type="entry name" value="Ser_kin/Pase_Hpr-like_N_sf"/>
</dbReference>
<comment type="similarity">
    <text evidence="4 12">In the N-terminal section; belongs to the CobB/CobQ family.</text>
</comment>